<keyword evidence="2" id="KW-0472">Membrane</keyword>
<gene>
    <name evidence="4" type="ORF">HANVADRAFT_1331</name>
</gene>
<evidence type="ECO:0000313" key="4">
    <source>
        <dbReference type="EMBL" id="OBA27836.1"/>
    </source>
</evidence>
<feature type="transmembrane region" description="Helical" evidence="2">
    <location>
        <begin position="72"/>
        <end position="94"/>
    </location>
</feature>
<reference evidence="5" key="1">
    <citation type="journal article" date="2016" name="Proc. Natl. Acad. Sci. U.S.A.">
        <title>Comparative genomics of biotechnologically important yeasts.</title>
        <authorList>
            <person name="Riley R."/>
            <person name="Haridas S."/>
            <person name="Wolfe K.H."/>
            <person name="Lopes M.R."/>
            <person name="Hittinger C.T."/>
            <person name="Goeker M."/>
            <person name="Salamov A.A."/>
            <person name="Wisecaver J.H."/>
            <person name="Long T.M."/>
            <person name="Calvey C.H."/>
            <person name="Aerts A.L."/>
            <person name="Barry K.W."/>
            <person name="Choi C."/>
            <person name="Clum A."/>
            <person name="Coughlan A.Y."/>
            <person name="Deshpande S."/>
            <person name="Douglass A.P."/>
            <person name="Hanson S.J."/>
            <person name="Klenk H.-P."/>
            <person name="LaButti K.M."/>
            <person name="Lapidus A."/>
            <person name="Lindquist E.A."/>
            <person name="Lipzen A.M."/>
            <person name="Meier-Kolthoff J.P."/>
            <person name="Ohm R.A."/>
            <person name="Otillar R.P."/>
            <person name="Pangilinan J.L."/>
            <person name="Peng Y."/>
            <person name="Rokas A."/>
            <person name="Rosa C.A."/>
            <person name="Scheuner C."/>
            <person name="Sibirny A.A."/>
            <person name="Slot J.C."/>
            <person name="Stielow J.B."/>
            <person name="Sun H."/>
            <person name="Kurtzman C.P."/>
            <person name="Blackwell M."/>
            <person name="Grigoriev I.V."/>
            <person name="Jeffries T.W."/>
        </authorList>
    </citation>
    <scope>NUCLEOTIDE SEQUENCE [LARGE SCALE GENOMIC DNA]</scope>
    <source>
        <strain evidence="5">NRRL Y-1626</strain>
    </source>
</reference>
<keyword evidence="2" id="KW-1133">Transmembrane helix</keyword>
<feature type="region of interest" description="Disordered" evidence="1">
    <location>
        <begin position="314"/>
        <end position="355"/>
    </location>
</feature>
<dbReference type="AlphaFoldDB" id="A0A1B7TGH8"/>
<evidence type="ECO:0000256" key="2">
    <source>
        <dbReference type="SAM" id="Phobius"/>
    </source>
</evidence>
<proteinExistence type="predicted"/>
<evidence type="ECO:0000313" key="5">
    <source>
        <dbReference type="Proteomes" id="UP000092321"/>
    </source>
</evidence>
<evidence type="ECO:0000256" key="3">
    <source>
        <dbReference type="SAM" id="SignalP"/>
    </source>
</evidence>
<dbReference type="EMBL" id="LXPE01000006">
    <property type="protein sequence ID" value="OBA27836.1"/>
    <property type="molecule type" value="Genomic_DNA"/>
</dbReference>
<organism evidence="4 5">
    <name type="scientific">Hanseniaspora valbyensis NRRL Y-1626</name>
    <dbReference type="NCBI Taxonomy" id="766949"/>
    <lineage>
        <taxon>Eukaryota</taxon>
        <taxon>Fungi</taxon>
        <taxon>Dikarya</taxon>
        <taxon>Ascomycota</taxon>
        <taxon>Saccharomycotina</taxon>
        <taxon>Saccharomycetes</taxon>
        <taxon>Saccharomycodales</taxon>
        <taxon>Saccharomycodaceae</taxon>
        <taxon>Hanseniaspora</taxon>
    </lineage>
</organism>
<accession>A0A1B7TGH8</accession>
<comment type="caution">
    <text evidence="4">The sequence shown here is derived from an EMBL/GenBank/DDBJ whole genome shotgun (WGS) entry which is preliminary data.</text>
</comment>
<evidence type="ECO:0000256" key="1">
    <source>
        <dbReference type="SAM" id="MobiDB-lite"/>
    </source>
</evidence>
<feature type="signal peptide" evidence="3">
    <location>
        <begin position="1"/>
        <end position="20"/>
    </location>
</feature>
<keyword evidence="2" id="KW-0812">Transmembrane</keyword>
<dbReference type="OrthoDB" id="3972634at2759"/>
<name>A0A1B7TGH8_9ASCO</name>
<evidence type="ECO:0008006" key="6">
    <source>
        <dbReference type="Google" id="ProtNLM"/>
    </source>
</evidence>
<protein>
    <recommendedName>
        <fullName evidence="6">Abscisic acid G-protein coupled receptor-like domain-containing protein</fullName>
    </recommendedName>
</protein>
<sequence length="583" mass="67065">MVNFSSHILTLVLLSGKVLAHGPHSHSHDIEEMISHHSHSETTLSDFFNFLSKKTQHNSVFTKVYGLIDEHYLISAITYNFAICLSLATVFYFVPVKTLISKFGTFLKRSYNQFLNKYGYLRDFESDDPTINSTSLNFVGLVMSDFKKNIIDNFDFENLFNFFMLAGFMKELFLELFYNVFVYSIGLTSKHKAEANKNYSISNLFTFLNQNKSDGELVLQNVSSLAQKIMFSYLIFYLLDRFINIFLIKFLKLDPEQVHTHSHSHTGEQHDISNYLDELNEKLAHKNDIKSVDIELDIDGSGRVLRSYSTTTFDNGSIPQNEEYTDSEDEDYVADENEAEVANEEEDDDDEEEDSEFEIDDFEIEKDVDKQLTNLSNLKFVILSIINDFILNINSGISLYSLFAKQRLGDLKIFMVVWAIQYSSHVFADCIYMLNKTTPAQFSLQLILSNLGVVVGILFKHLARKQVPIIHETSKAYAENNLKNYLIKIFDINDSYSHSTSYQLENAIVKSEYWIVETFYHYLNTLILDNGSFDFEILLLTSQIGFTMFLIFNKILPETKAPTSIKQLLVIGSVAYLGYKAKA</sequence>
<dbReference type="Proteomes" id="UP000092321">
    <property type="component" value="Unassembled WGS sequence"/>
</dbReference>
<keyword evidence="5" id="KW-1185">Reference proteome</keyword>
<feature type="compositionally biased region" description="Acidic residues" evidence="1">
    <location>
        <begin position="323"/>
        <end position="355"/>
    </location>
</feature>
<feature type="chain" id="PRO_5008598735" description="Abscisic acid G-protein coupled receptor-like domain-containing protein" evidence="3">
    <location>
        <begin position="21"/>
        <end position="583"/>
    </location>
</feature>
<keyword evidence="3" id="KW-0732">Signal</keyword>